<gene>
    <name evidence="2" type="ORF">GCM10022255_094890</name>
</gene>
<evidence type="ECO:0000313" key="2">
    <source>
        <dbReference type="EMBL" id="GAA4261614.1"/>
    </source>
</evidence>
<sequence>MQSRHQRHDRDQQHERTTPLAVLADVARTHPCTARPGCRHEPNPQYTEPKESLLEPQPPVPDPIQAGPPVAELPGPTPAQDREALRTGRLDEIDAPDDLTLVVSEIVTNAHPSGRPPVRMRVWAGRGGSWSRSTTAVPARRTRSPGCCRSAATTRRPGWGCGSRPRPVITRASTGRRTAFTVRLTQRAP</sequence>
<accession>A0ABP8DQS3</accession>
<reference evidence="3" key="1">
    <citation type="journal article" date="2019" name="Int. J. Syst. Evol. Microbiol.">
        <title>The Global Catalogue of Microorganisms (GCM) 10K type strain sequencing project: providing services to taxonomists for standard genome sequencing and annotation.</title>
        <authorList>
            <consortium name="The Broad Institute Genomics Platform"/>
            <consortium name="The Broad Institute Genome Sequencing Center for Infectious Disease"/>
            <person name="Wu L."/>
            <person name="Ma J."/>
        </authorList>
    </citation>
    <scope>NUCLEOTIDE SEQUENCE [LARGE SCALE GENOMIC DNA]</scope>
    <source>
        <strain evidence="3">JCM 17441</strain>
    </source>
</reference>
<comment type="caution">
    <text evidence="2">The sequence shown here is derived from an EMBL/GenBank/DDBJ whole genome shotgun (WGS) entry which is preliminary data.</text>
</comment>
<dbReference type="Proteomes" id="UP001500620">
    <property type="component" value="Unassembled WGS sequence"/>
</dbReference>
<protein>
    <recommendedName>
        <fullName evidence="4">ATP-binding protein</fullName>
    </recommendedName>
</protein>
<dbReference type="RefSeq" id="WP_345138502.1">
    <property type="nucleotide sequence ID" value="NZ_BAABAT010000046.1"/>
</dbReference>
<organism evidence="2 3">
    <name type="scientific">Dactylosporangium darangshiense</name>
    <dbReference type="NCBI Taxonomy" id="579108"/>
    <lineage>
        <taxon>Bacteria</taxon>
        <taxon>Bacillati</taxon>
        <taxon>Actinomycetota</taxon>
        <taxon>Actinomycetes</taxon>
        <taxon>Micromonosporales</taxon>
        <taxon>Micromonosporaceae</taxon>
        <taxon>Dactylosporangium</taxon>
    </lineage>
</organism>
<keyword evidence="3" id="KW-1185">Reference proteome</keyword>
<evidence type="ECO:0000256" key="1">
    <source>
        <dbReference type="SAM" id="MobiDB-lite"/>
    </source>
</evidence>
<feature type="region of interest" description="Disordered" evidence="1">
    <location>
        <begin position="126"/>
        <end position="169"/>
    </location>
</feature>
<feature type="compositionally biased region" description="Basic and acidic residues" evidence="1">
    <location>
        <begin position="38"/>
        <end position="53"/>
    </location>
</feature>
<proteinExistence type="predicted"/>
<dbReference type="EMBL" id="BAABAT010000046">
    <property type="protein sequence ID" value="GAA4261614.1"/>
    <property type="molecule type" value="Genomic_DNA"/>
</dbReference>
<evidence type="ECO:0008006" key="4">
    <source>
        <dbReference type="Google" id="ProtNLM"/>
    </source>
</evidence>
<feature type="compositionally biased region" description="Basic and acidic residues" evidence="1">
    <location>
        <begin position="8"/>
        <end position="17"/>
    </location>
</feature>
<feature type="region of interest" description="Disordered" evidence="1">
    <location>
        <begin position="1"/>
        <end position="92"/>
    </location>
</feature>
<name>A0ABP8DQS3_9ACTN</name>
<evidence type="ECO:0000313" key="3">
    <source>
        <dbReference type="Proteomes" id="UP001500620"/>
    </source>
</evidence>
<feature type="compositionally biased region" description="Basic and acidic residues" evidence="1">
    <location>
        <begin position="80"/>
        <end position="92"/>
    </location>
</feature>